<keyword evidence="2" id="KW-0472">Membrane</keyword>
<evidence type="ECO:0000313" key="4">
    <source>
        <dbReference type="Proteomes" id="UP000557717"/>
    </source>
</evidence>
<evidence type="ECO:0000256" key="2">
    <source>
        <dbReference type="SAM" id="Phobius"/>
    </source>
</evidence>
<keyword evidence="2" id="KW-0812">Transmembrane</keyword>
<reference evidence="3 4" key="1">
    <citation type="submission" date="2020-08" db="EMBL/GenBank/DDBJ databases">
        <title>Genomic Encyclopedia of Type Strains, Phase IV (KMG-IV): sequencing the most valuable type-strain genomes for metagenomic binning, comparative biology and taxonomic classification.</title>
        <authorList>
            <person name="Goeker M."/>
        </authorList>
    </citation>
    <scope>NUCLEOTIDE SEQUENCE [LARGE SCALE GENOMIC DNA]</scope>
    <source>
        <strain evidence="3 4">YC6886</strain>
    </source>
</reference>
<accession>A0A840VC30</accession>
<gene>
    <name evidence="3" type="ORF">HNR46_003357</name>
</gene>
<feature type="region of interest" description="Disordered" evidence="1">
    <location>
        <begin position="108"/>
        <end position="131"/>
    </location>
</feature>
<dbReference type="AlphaFoldDB" id="A0A840VC30"/>
<feature type="compositionally biased region" description="Basic and acidic residues" evidence="1">
    <location>
        <begin position="116"/>
        <end position="131"/>
    </location>
</feature>
<feature type="transmembrane region" description="Helical" evidence="2">
    <location>
        <begin position="65"/>
        <end position="83"/>
    </location>
</feature>
<evidence type="ECO:0000256" key="1">
    <source>
        <dbReference type="SAM" id="MobiDB-lite"/>
    </source>
</evidence>
<protein>
    <submittedName>
        <fullName evidence="3">Uncharacterized protein</fullName>
    </submittedName>
</protein>
<name>A0A840VC30_9BACT</name>
<evidence type="ECO:0000313" key="3">
    <source>
        <dbReference type="EMBL" id="MBB5353104.1"/>
    </source>
</evidence>
<proteinExistence type="predicted"/>
<comment type="caution">
    <text evidence="3">The sequence shown here is derived from an EMBL/GenBank/DDBJ whole genome shotgun (WGS) entry which is preliminary data.</text>
</comment>
<keyword evidence="4" id="KW-1185">Reference proteome</keyword>
<organism evidence="3 4">
    <name type="scientific">Haloferula luteola</name>
    <dbReference type="NCBI Taxonomy" id="595692"/>
    <lineage>
        <taxon>Bacteria</taxon>
        <taxon>Pseudomonadati</taxon>
        <taxon>Verrucomicrobiota</taxon>
        <taxon>Verrucomicrobiia</taxon>
        <taxon>Verrucomicrobiales</taxon>
        <taxon>Verrucomicrobiaceae</taxon>
        <taxon>Haloferula</taxon>
    </lineage>
</organism>
<dbReference type="Proteomes" id="UP000557717">
    <property type="component" value="Unassembled WGS sequence"/>
</dbReference>
<keyword evidence="2" id="KW-1133">Transmembrane helix</keyword>
<dbReference type="EMBL" id="JACHFD010000020">
    <property type="protein sequence ID" value="MBB5353104.1"/>
    <property type="molecule type" value="Genomic_DNA"/>
</dbReference>
<sequence>MKPTEQQVSDLLALKRHERPPEGYMEDFLREYHQRRVADGGRGDQGSTWWKRLASWFSEQGMSRWAYGAGLAYAAMVAIVLVVPRHQATESIAPEAISHPVVAPIPERAPVAPEALDEKGKPEEEKAEQEF</sequence>
<dbReference type="RefSeq" id="WP_184020681.1">
    <property type="nucleotide sequence ID" value="NZ_JACHFD010000020.1"/>
</dbReference>